<dbReference type="EMBL" id="WHVB01000001">
    <property type="protein sequence ID" value="KAF8486816.1"/>
    <property type="molecule type" value="Genomic_DNA"/>
</dbReference>
<keyword evidence="1" id="KW-1133">Transmembrane helix</keyword>
<keyword evidence="1" id="KW-0472">Membrane</keyword>
<protein>
    <recommendedName>
        <fullName evidence="2">DUF6534 domain-containing protein</fullName>
    </recommendedName>
</protein>
<proteinExistence type="predicted"/>
<organism evidence="3 4">
    <name type="scientific">Russula ochroleuca</name>
    <dbReference type="NCBI Taxonomy" id="152965"/>
    <lineage>
        <taxon>Eukaryota</taxon>
        <taxon>Fungi</taxon>
        <taxon>Dikarya</taxon>
        <taxon>Basidiomycota</taxon>
        <taxon>Agaricomycotina</taxon>
        <taxon>Agaricomycetes</taxon>
        <taxon>Russulales</taxon>
        <taxon>Russulaceae</taxon>
        <taxon>Russula</taxon>
    </lineage>
</organism>
<reference evidence="3" key="1">
    <citation type="submission" date="2019-10" db="EMBL/GenBank/DDBJ databases">
        <authorList>
            <consortium name="DOE Joint Genome Institute"/>
            <person name="Kuo A."/>
            <person name="Miyauchi S."/>
            <person name="Kiss E."/>
            <person name="Drula E."/>
            <person name="Kohler A."/>
            <person name="Sanchez-Garcia M."/>
            <person name="Andreopoulos B."/>
            <person name="Barry K.W."/>
            <person name="Bonito G."/>
            <person name="Buee M."/>
            <person name="Carver A."/>
            <person name="Chen C."/>
            <person name="Cichocki N."/>
            <person name="Clum A."/>
            <person name="Culley D."/>
            <person name="Crous P.W."/>
            <person name="Fauchery L."/>
            <person name="Girlanda M."/>
            <person name="Hayes R."/>
            <person name="Keri Z."/>
            <person name="LaButti K."/>
            <person name="Lipzen A."/>
            <person name="Lombard V."/>
            <person name="Magnuson J."/>
            <person name="Maillard F."/>
            <person name="Morin E."/>
            <person name="Murat C."/>
            <person name="Nolan M."/>
            <person name="Ohm R."/>
            <person name="Pangilinan J."/>
            <person name="Pereira M."/>
            <person name="Perotto S."/>
            <person name="Peter M."/>
            <person name="Riley R."/>
            <person name="Sitrit Y."/>
            <person name="Stielow B."/>
            <person name="Szollosi G."/>
            <person name="Zifcakova L."/>
            <person name="Stursova M."/>
            <person name="Spatafora J.W."/>
            <person name="Tedersoo L."/>
            <person name="Vaario L.-M."/>
            <person name="Yamada A."/>
            <person name="Yan M."/>
            <person name="Wang P."/>
            <person name="Xu J."/>
            <person name="Bruns T."/>
            <person name="Baldrian P."/>
            <person name="Vilgalys R."/>
            <person name="Henrissat B."/>
            <person name="Grigoriev I.V."/>
            <person name="Hibbett D."/>
            <person name="Nagy L.G."/>
            <person name="Martin F.M."/>
        </authorList>
    </citation>
    <scope>NUCLEOTIDE SEQUENCE</scope>
    <source>
        <strain evidence="3">Prilba</strain>
    </source>
</reference>
<gene>
    <name evidence="3" type="ORF">DFH94DRAFT_2547</name>
</gene>
<name>A0A9P5TDX6_9AGAM</name>
<keyword evidence="4" id="KW-1185">Reference proteome</keyword>
<feature type="domain" description="DUF6534" evidence="2">
    <location>
        <begin position="179"/>
        <end position="264"/>
    </location>
</feature>
<dbReference type="Pfam" id="PF20152">
    <property type="entry name" value="DUF6534"/>
    <property type="match status" value="1"/>
</dbReference>
<feature type="transmembrane region" description="Helical" evidence="1">
    <location>
        <begin position="20"/>
        <end position="45"/>
    </location>
</feature>
<reference evidence="3" key="2">
    <citation type="journal article" date="2020" name="Nat. Commun.">
        <title>Large-scale genome sequencing of mycorrhizal fungi provides insights into the early evolution of symbiotic traits.</title>
        <authorList>
            <person name="Miyauchi S."/>
            <person name="Kiss E."/>
            <person name="Kuo A."/>
            <person name="Drula E."/>
            <person name="Kohler A."/>
            <person name="Sanchez-Garcia M."/>
            <person name="Morin E."/>
            <person name="Andreopoulos B."/>
            <person name="Barry K.W."/>
            <person name="Bonito G."/>
            <person name="Buee M."/>
            <person name="Carver A."/>
            <person name="Chen C."/>
            <person name="Cichocki N."/>
            <person name="Clum A."/>
            <person name="Culley D."/>
            <person name="Crous P.W."/>
            <person name="Fauchery L."/>
            <person name="Girlanda M."/>
            <person name="Hayes R.D."/>
            <person name="Keri Z."/>
            <person name="LaButti K."/>
            <person name="Lipzen A."/>
            <person name="Lombard V."/>
            <person name="Magnuson J."/>
            <person name="Maillard F."/>
            <person name="Murat C."/>
            <person name="Nolan M."/>
            <person name="Ohm R.A."/>
            <person name="Pangilinan J."/>
            <person name="Pereira M.F."/>
            <person name="Perotto S."/>
            <person name="Peter M."/>
            <person name="Pfister S."/>
            <person name="Riley R."/>
            <person name="Sitrit Y."/>
            <person name="Stielow J.B."/>
            <person name="Szollosi G."/>
            <person name="Zifcakova L."/>
            <person name="Stursova M."/>
            <person name="Spatafora J.W."/>
            <person name="Tedersoo L."/>
            <person name="Vaario L.M."/>
            <person name="Yamada A."/>
            <person name="Yan M."/>
            <person name="Wang P."/>
            <person name="Xu J."/>
            <person name="Bruns T."/>
            <person name="Baldrian P."/>
            <person name="Vilgalys R."/>
            <person name="Dunand C."/>
            <person name="Henrissat B."/>
            <person name="Grigoriev I.V."/>
            <person name="Hibbett D."/>
            <person name="Nagy L.G."/>
            <person name="Martin F.M."/>
        </authorList>
    </citation>
    <scope>NUCLEOTIDE SEQUENCE</scope>
    <source>
        <strain evidence="3">Prilba</strain>
    </source>
</reference>
<evidence type="ECO:0000313" key="3">
    <source>
        <dbReference type="EMBL" id="KAF8486816.1"/>
    </source>
</evidence>
<feature type="transmembrane region" description="Helical" evidence="1">
    <location>
        <begin position="57"/>
        <end position="81"/>
    </location>
</feature>
<feature type="transmembrane region" description="Helical" evidence="1">
    <location>
        <begin position="130"/>
        <end position="154"/>
    </location>
</feature>
<dbReference type="PANTHER" id="PTHR40465">
    <property type="entry name" value="CHROMOSOME 1, WHOLE GENOME SHOTGUN SEQUENCE"/>
    <property type="match status" value="1"/>
</dbReference>
<comment type="caution">
    <text evidence="3">The sequence shown here is derived from an EMBL/GenBank/DDBJ whole genome shotgun (WGS) entry which is preliminary data.</text>
</comment>
<dbReference type="PANTHER" id="PTHR40465:SF1">
    <property type="entry name" value="DUF6534 DOMAIN-CONTAINING PROTEIN"/>
    <property type="match status" value="1"/>
</dbReference>
<sequence length="305" mass="34145">MEHSVHPLPFDLPSNIQELAAPQLLGALWNWFLYGALVVQFYVYIYNFPRDNKYIKLLVYGIFFLETVQTVLSGADLYYWFAAGFGNVDQLTSPFFSFLDVSIMGAVVSLCVQFFFVYRISILSEKRSRWLLVCLIICLLSITGALAAFAVGIFSHISDGFLEGKGLEIFEMTWIIANTLSDLLIASSMLYHLRRIWTNDGNLSSYILVSIVRLTVETNLVTTTASIAALLMVALYPDKNWYLCPTYVLGKLYSNTLLVSLNNRISIRDSYEALEGVVDRQAVTVPGSGRSEATKDATTLVAEKA</sequence>
<accession>A0A9P5TDX6</accession>
<evidence type="ECO:0000259" key="2">
    <source>
        <dbReference type="Pfam" id="PF20152"/>
    </source>
</evidence>
<keyword evidence="1" id="KW-0812">Transmembrane</keyword>
<feature type="transmembrane region" description="Helical" evidence="1">
    <location>
        <begin position="101"/>
        <end position="118"/>
    </location>
</feature>
<evidence type="ECO:0000256" key="1">
    <source>
        <dbReference type="SAM" id="Phobius"/>
    </source>
</evidence>
<dbReference type="InterPro" id="IPR045339">
    <property type="entry name" value="DUF6534"/>
</dbReference>
<evidence type="ECO:0000313" key="4">
    <source>
        <dbReference type="Proteomes" id="UP000759537"/>
    </source>
</evidence>
<feature type="transmembrane region" description="Helical" evidence="1">
    <location>
        <begin position="174"/>
        <end position="193"/>
    </location>
</feature>
<dbReference type="OrthoDB" id="2536347at2759"/>
<feature type="transmembrane region" description="Helical" evidence="1">
    <location>
        <begin position="214"/>
        <end position="236"/>
    </location>
</feature>
<dbReference type="AlphaFoldDB" id="A0A9P5TDX6"/>
<dbReference type="Proteomes" id="UP000759537">
    <property type="component" value="Unassembled WGS sequence"/>
</dbReference>